<dbReference type="AlphaFoldDB" id="A0A9E2W498"/>
<dbReference type="InterPro" id="IPR033428">
    <property type="entry name" value="DUF5118"/>
</dbReference>
<feature type="chain" id="PRO_5038812609" evidence="2">
    <location>
        <begin position="26"/>
        <end position="849"/>
    </location>
</feature>
<keyword evidence="2" id="KW-0732">Signal</keyword>
<feature type="compositionally biased region" description="Pro residues" evidence="1">
    <location>
        <begin position="35"/>
        <end position="56"/>
    </location>
</feature>
<name>A0A9E2W498_9BACT</name>
<sequence length="849" mass="94787">MKMTRFKTVLLSTIACTTLAGAAIAQEKPGKKQPTPAPATAPQMPPAMPPGPPKQGPKPYKEVITSKAVTDTGLFKVHKVEDKFYFEIPDSLLGRDILIVNRITKAASGARAGFYGYAGDQIGDNVIQFAKGPNNKIFIKSISFQEVSKDTSANGMYRSVLNSNLQPIVAAFDVKAYAYADSTHKTSTSSVIDFTDYISGDNDILFFEPAAKNIFKLGMYQADKSYIQNVRSFPMNVEIRTVKTYIKSGPQFPGVPPSATPATYELNSSMVLLPSAPMQARYFDGRVGYFATGYVDFDADPQGVKNISMITRWRLEPKPEDVEKYKRGELVEPKKPIVFYIDPATPKKWVPYLIQGVNDWQAAFEKAGWKNAIMAKEAPTNDPQWSLEDASHSAIVYKPSDIPNASGPHVHDPRSGEIIETHINWYHNVMSLVRNWYMIQTAAVDPKARKMRFDDELMGQLIRFVSSHEVGHTLGLRHNYGSSSTVPVEKLRDKKWVEANGHTPSIMDYARFNYVAQPEDNITEKGLFPRIGDYDMWAIQWGYRWFPDAKTAEAEDPILNKWIIDSLNANKRLWFGTESDPLDPRCQNEDLGDDAMKAGAYGIKNLQRILPNLEEWTKEPNDGYNNLTTMYRELTSQFGRYMGHAAKNIGGVMTTPKTVEQSGAVFEFVSKAKQKEAMAFLQAQLFKTPTWLVNKKYSSLTGSDPVSTIGQLQENTLNRLLNSGILNSLVRAEAQLGTEAYTVTDMLSDLKKGIWTEVATHQKIDIYRRNLQKVYVERLIALFVPQENQNPMMGGSQIKPSDITSLAKAHARTLAAEVRAAAATAPDAITKAHLQDIADRLTTALDPKK</sequence>
<comment type="caution">
    <text evidence="6">The sequence shown here is derived from an EMBL/GenBank/DDBJ whole genome shotgun (WGS) entry which is preliminary data.</text>
</comment>
<keyword evidence="6" id="KW-0645">Protease</keyword>
<evidence type="ECO:0000259" key="5">
    <source>
        <dbReference type="Pfam" id="PF17162"/>
    </source>
</evidence>
<dbReference type="PANTHER" id="PTHR38478">
    <property type="entry name" value="PEPTIDASE M1A AND M12B"/>
    <property type="match status" value="1"/>
</dbReference>
<dbReference type="RefSeq" id="WP_217790826.1">
    <property type="nucleotide sequence ID" value="NZ_JAHSPG010000003.1"/>
</dbReference>
<dbReference type="GO" id="GO:0008237">
    <property type="term" value="F:metallopeptidase activity"/>
    <property type="evidence" value="ECO:0007669"/>
    <property type="project" value="UniProtKB-KW"/>
</dbReference>
<dbReference type="Pfam" id="PF17148">
    <property type="entry name" value="DUF5117"/>
    <property type="match status" value="1"/>
</dbReference>
<feature type="signal peptide" evidence="2">
    <location>
        <begin position="1"/>
        <end position="25"/>
    </location>
</feature>
<dbReference type="Pfam" id="PF17162">
    <property type="entry name" value="DUF5118"/>
    <property type="match status" value="1"/>
</dbReference>
<dbReference type="PANTHER" id="PTHR38478:SF1">
    <property type="entry name" value="ZINC DEPENDENT METALLOPROTEASE DOMAIN LIPOPROTEIN"/>
    <property type="match status" value="1"/>
</dbReference>
<accession>A0A9E2W498</accession>
<dbReference type="Proteomes" id="UP000812270">
    <property type="component" value="Unassembled WGS sequence"/>
</dbReference>
<keyword evidence="6" id="KW-0482">Metalloprotease</keyword>
<organism evidence="6 7">
    <name type="scientific">Pinibacter aurantiacus</name>
    <dbReference type="NCBI Taxonomy" id="2851599"/>
    <lineage>
        <taxon>Bacteria</taxon>
        <taxon>Pseudomonadati</taxon>
        <taxon>Bacteroidota</taxon>
        <taxon>Chitinophagia</taxon>
        <taxon>Chitinophagales</taxon>
        <taxon>Chitinophagaceae</taxon>
        <taxon>Pinibacter</taxon>
    </lineage>
</organism>
<feature type="domain" description="DUF5118" evidence="5">
    <location>
        <begin position="57"/>
        <end position="105"/>
    </location>
</feature>
<dbReference type="InterPro" id="IPR032534">
    <property type="entry name" value="EcxA_zinc-bd"/>
</dbReference>
<reference evidence="6" key="1">
    <citation type="submission" date="2021-06" db="EMBL/GenBank/DDBJ databases">
        <authorList>
            <person name="Huq M.A."/>
        </authorList>
    </citation>
    <scope>NUCLEOTIDE SEQUENCE</scope>
    <source>
        <strain evidence="6">MAH-26</strain>
    </source>
</reference>
<feature type="region of interest" description="Disordered" evidence="1">
    <location>
        <begin position="25"/>
        <end position="59"/>
    </location>
</feature>
<feature type="domain" description="DUF5117" evidence="4">
    <location>
        <begin position="119"/>
        <end position="318"/>
    </location>
</feature>
<keyword evidence="6" id="KW-0378">Hydrolase</keyword>
<evidence type="ECO:0000256" key="2">
    <source>
        <dbReference type="SAM" id="SignalP"/>
    </source>
</evidence>
<dbReference type="InterPro" id="IPR033413">
    <property type="entry name" value="DUF5117"/>
</dbReference>
<dbReference type="InterPro" id="IPR034032">
    <property type="entry name" value="Zn_MMP-like_bac"/>
</dbReference>
<evidence type="ECO:0000259" key="3">
    <source>
        <dbReference type="Pfam" id="PF16313"/>
    </source>
</evidence>
<evidence type="ECO:0000256" key="1">
    <source>
        <dbReference type="SAM" id="MobiDB-lite"/>
    </source>
</evidence>
<feature type="domain" description="EcxA zinc-binding" evidence="3">
    <location>
        <begin position="451"/>
        <end position="759"/>
    </location>
</feature>
<dbReference type="Pfam" id="PF16313">
    <property type="entry name" value="DUF4953"/>
    <property type="match status" value="1"/>
</dbReference>
<evidence type="ECO:0000313" key="7">
    <source>
        <dbReference type="Proteomes" id="UP000812270"/>
    </source>
</evidence>
<dbReference type="CDD" id="cd04276">
    <property type="entry name" value="ZnMc_MMP_like_2"/>
    <property type="match status" value="1"/>
</dbReference>
<dbReference type="EMBL" id="JAHSPG010000003">
    <property type="protein sequence ID" value="MBV4357213.1"/>
    <property type="molecule type" value="Genomic_DNA"/>
</dbReference>
<evidence type="ECO:0000259" key="4">
    <source>
        <dbReference type="Pfam" id="PF17148"/>
    </source>
</evidence>
<evidence type="ECO:0000313" key="6">
    <source>
        <dbReference type="EMBL" id="MBV4357213.1"/>
    </source>
</evidence>
<protein>
    <submittedName>
        <fullName evidence="6">Zinc-dependent metalloprotease</fullName>
    </submittedName>
</protein>
<keyword evidence="7" id="KW-1185">Reference proteome</keyword>
<gene>
    <name evidence="6" type="ORF">KTO63_08660</name>
</gene>
<proteinExistence type="predicted"/>